<dbReference type="AlphaFoldDB" id="A0A4Y2RCV0"/>
<sequence length="136" mass="15439">MGSYRSEIFQNGRSKMEISHVPLEIEQLLGGRRHWDLHVHLRSAGGFFAFSSAISFPANPTWHVFATDGRECSKQLARPHESRPQRVKQEKLSITVSSLDNERVFVFGPLPAAGGCFRLWSEGYSIPHHYYTHEGS</sequence>
<reference evidence="1 2" key="1">
    <citation type="journal article" date="2019" name="Sci. Rep.">
        <title>Orb-weaving spider Araneus ventricosus genome elucidates the spidroin gene catalogue.</title>
        <authorList>
            <person name="Kono N."/>
            <person name="Nakamura H."/>
            <person name="Ohtoshi R."/>
            <person name="Moran D.A.P."/>
            <person name="Shinohara A."/>
            <person name="Yoshida Y."/>
            <person name="Fujiwara M."/>
            <person name="Mori M."/>
            <person name="Tomita M."/>
            <person name="Arakawa K."/>
        </authorList>
    </citation>
    <scope>NUCLEOTIDE SEQUENCE [LARGE SCALE GENOMIC DNA]</scope>
</reference>
<dbReference type="GO" id="GO:0016812">
    <property type="term" value="F:hydrolase activity, acting on carbon-nitrogen (but not peptide) bonds, in cyclic amides"/>
    <property type="evidence" value="ECO:0007669"/>
    <property type="project" value="InterPro"/>
</dbReference>
<keyword evidence="2" id="KW-1185">Reference proteome</keyword>
<proteinExistence type="predicted"/>
<organism evidence="1 2">
    <name type="scientific">Araneus ventricosus</name>
    <name type="common">Orbweaver spider</name>
    <name type="synonym">Epeira ventricosa</name>
    <dbReference type="NCBI Taxonomy" id="182803"/>
    <lineage>
        <taxon>Eukaryota</taxon>
        <taxon>Metazoa</taxon>
        <taxon>Ecdysozoa</taxon>
        <taxon>Arthropoda</taxon>
        <taxon>Chelicerata</taxon>
        <taxon>Arachnida</taxon>
        <taxon>Araneae</taxon>
        <taxon>Araneomorphae</taxon>
        <taxon>Entelegynae</taxon>
        <taxon>Araneoidea</taxon>
        <taxon>Araneidae</taxon>
        <taxon>Araneus</taxon>
    </lineage>
</organism>
<comment type="caution">
    <text evidence="1">The sequence shown here is derived from an EMBL/GenBank/DDBJ whole genome shotgun (WGS) entry which is preliminary data.</text>
</comment>
<dbReference type="PROSITE" id="PS00482">
    <property type="entry name" value="DIHYDROOROTASE_1"/>
    <property type="match status" value="1"/>
</dbReference>
<evidence type="ECO:0000313" key="2">
    <source>
        <dbReference type="Proteomes" id="UP000499080"/>
    </source>
</evidence>
<dbReference type="Proteomes" id="UP000499080">
    <property type="component" value="Unassembled WGS sequence"/>
</dbReference>
<accession>A0A4Y2RCV0</accession>
<gene>
    <name evidence="1" type="ORF">AVEN_270673_1</name>
</gene>
<evidence type="ECO:0000313" key="1">
    <source>
        <dbReference type="EMBL" id="GBN72655.1"/>
    </source>
</evidence>
<dbReference type="InterPro" id="IPR002195">
    <property type="entry name" value="Dihydroorotase_CS"/>
</dbReference>
<protein>
    <submittedName>
        <fullName evidence="1">Uncharacterized protein</fullName>
    </submittedName>
</protein>
<name>A0A4Y2RCV0_ARAVE</name>
<dbReference type="EMBL" id="BGPR01016346">
    <property type="protein sequence ID" value="GBN72655.1"/>
    <property type="molecule type" value="Genomic_DNA"/>
</dbReference>